<comment type="subcellular location">
    <subcellularLocation>
        <location evidence="1">Cell membrane</location>
        <topology evidence="1">Multi-pass membrane protein</topology>
    </subcellularLocation>
</comment>
<proteinExistence type="predicted"/>
<dbReference type="PANTHER" id="PTHR30482:SF4">
    <property type="entry name" value="SLR1201 PROTEIN"/>
    <property type="match status" value="1"/>
</dbReference>
<dbReference type="CDD" id="cd06581">
    <property type="entry name" value="TM_PBP1_LivM_like"/>
    <property type="match status" value="1"/>
</dbReference>
<gene>
    <name evidence="8" type="ORF">EDD32_0886</name>
</gene>
<name>A0A3N4ZZF1_9MICO</name>
<sequence>MSGGSTTLPRWAAVVLRPGPARTWALAALAALVLLVLAPAVLSDFRLSLLARFLCLAMVAVGIGLAWGQGGMLTLGQGVFFGLGAYIMAMHLKLADAGPGGVPDFMLLYGTGEVPGWWEPMRSPATTVVLVVAVPALLALVLGTAVFRRQVRGAYFAVLSQALAAAFAILLVGQQQTTGGTNGLNGFRSFFGYDLADPVNRRMLYLLAAGTLLVMVLAVRALMRSRYGELLVAVRDQENRVRFLGYDPVRVKVFAYVVAAVFAAIGGALFVPIAGIISPADVGVVPSIGFLVGVAIGGRATLLGPVLGSVVVAWAETGLSESFPSFWTYFQGALFILVVAFLPGGPAQLAGVLRRRRGAGHAPGAGRAGADTDQPAGGGRGRRPDAGGDTADATDTLEDGPGRAATGHGDPPVVAASGPPAAAANDPDHHLAATTERHP</sequence>
<feature type="transmembrane region" description="Helical" evidence="7">
    <location>
        <begin position="24"/>
        <end position="42"/>
    </location>
</feature>
<evidence type="ECO:0000256" key="6">
    <source>
        <dbReference type="SAM" id="MobiDB-lite"/>
    </source>
</evidence>
<feature type="compositionally biased region" description="Basic and acidic residues" evidence="6">
    <location>
        <begin position="426"/>
        <end position="439"/>
    </location>
</feature>
<dbReference type="RefSeq" id="WP_123915033.1">
    <property type="nucleotide sequence ID" value="NZ_RKRA01000001.1"/>
</dbReference>
<keyword evidence="4 7" id="KW-1133">Transmembrane helix</keyword>
<evidence type="ECO:0000256" key="2">
    <source>
        <dbReference type="ARBA" id="ARBA00022475"/>
    </source>
</evidence>
<feature type="transmembrane region" description="Helical" evidence="7">
    <location>
        <begin position="253"/>
        <end position="277"/>
    </location>
</feature>
<dbReference type="EMBL" id="RKRA01000001">
    <property type="protein sequence ID" value="RPF26445.1"/>
    <property type="molecule type" value="Genomic_DNA"/>
</dbReference>
<keyword evidence="3 7" id="KW-0812">Transmembrane</keyword>
<feature type="region of interest" description="Disordered" evidence="6">
    <location>
        <begin position="358"/>
        <end position="439"/>
    </location>
</feature>
<feature type="transmembrane region" description="Helical" evidence="7">
    <location>
        <begin position="128"/>
        <end position="147"/>
    </location>
</feature>
<dbReference type="InterPro" id="IPR043428">
    <property type="entry name" value="LivM-like"/>
</dbReference>
<dbReference type="InterPro" id="IPR001851">
    <property type="entry name" value="ABC_transp_permease"/>
</dbReference>
<evidence type="ECO:0000256" key="5">
    <source>
        <dbReference type="ARBA" id="ARBA00023136"/>
    </source>
</evidence>
<feature type="transmembrane region" description="Helical" evidence="7">
    <location>
        <begin position="49"/>
        <end position="67"/>
    </location>
</feature>
<feature type="transmembrane region" description="Helical" evidence="7">
    <location>
        <begin position="203"/>
        <end position="223"/>
    </location>
</feature>
<evidence type="ECO:0000256" key="3">
    <source>
        <dbReference type="ARBA" id="ARBA00022692"/>
    </source>
</evidence>
<evidence type="ECO:0000256" key="1">
    <source>
        <dbReference type="ARBA" id="ARBA00004651"/>
    </source>
</evidence>
<evidence type="ECO:0000313" key="8">
    <source>
        <dbReference type="EMBL" id="RPF26445.1"/>
    </source>
</evidence>
<feature type="transmembrane region" description="Helical" evidence="7">
    <location>
        <begin position="326"/>
        <end position="347"/>
    </location>
</feature>
<dbReference type="AlphaFoldDB" id="A0A3N4ZZF1"/>
<dbReference type="NCBIfam" id="TIGR03408">
    <property type="entry name" value="urea_trans_UrtC"/>
    <property type="match status" value="1"/>
</dbReference>
<feature type="compositionally biased region" description="Low complexity" evidence="6">
    <location>
        <begin position="411"/>
        <end position="425"/>
    </location>
</feature>
<evidence type="ECO:0000256" key="4">
    <source>
        <dbReference type="ARBA" id="ARBA00022989"/>
    </source>
</evidence>
<dbReference type="OrthoDB" id="9814461at2"/>
<evidence type="ECO:0000256" key="7">
    <source>
        <dbReference type="SAM" id="Phobius"/>
    </source>
</evidence>
<feature type="transmembrane region" description="Helical" evidence="7">
    <location>
        <begin position="289"/>
        <end position="314"/>
    </location>
</feature>
<comment type="caution">
    <text evidence="8">The sequence shown here is derived from an EMBL/GenBank/DDBJ whole genome shotgun (WGS) entry which is preliminary data.</text>
</comment>
<keyword evidence="2" id="KW-1003">Cell membrane</keyword>
<keyword evidence="5 7" id="KW-0472">Membrane</keyword>
<dbReference type="Proteomes" id="UP000280726">
    <property type="component" value="Unassembled WGS sequence"/>
</dbReference>
<feature type="transmembrane region" description="Helical" evidence="7">
    <location>
        <begin position="153"/>
        <end position="172"/>
    </location>
</feature>
<reference evidence="8 9" key="1">
    <citation type="submission" date="2018-11" db="EMBL/GenBank/DDBJ databases">
        <title>Sequencing the genomes of 1000 actinobacteria strains.</title>
        <authorList>
            <person name="Klenk H.-P."/>
        </authorList>
    </citation>
    <scope>NUCLEOTIDE SEQUENCE [LARGE SCALE GENOMIC DNA]</scope>
    <source>
        <strain evidence="8 9">DSM 14418</strain>
    </source>
</reference>
<evidence type="ECO:0000313" key="9">
    <source>
        <dbReference type="Proteomes" id="UP000280726"/>
    </source>
</evidence>
<dbReference type="PANTHER" id="PTHR30482">
    <property type="entry name" value="HIGH-AFFINITY BRANCHED-CHAIN AMINO ACID TRANSPORT SYSTEM PERMEASE"/>
    <property type="match status" value="1"/>
</dbReference>
<dbReference type="GO" id="GO:0005886">
    <property type="term" value="C:plasma membrane"/>
    <property type="evidence" value="ECO:0007669"/>
    <property type="project" value="UniProtKB-SubCell"/>
</dbReference>
<keyword evidence="9" id="KW-1185">Reference proteome</keyword>
<organism evidence="8 9">
    <name type="scientific">Georgenia muralis</name>
    <dbReference type="NCBI Taxonomy" id="154117"/>
    <lineage>
        <taxon>Bacteria</taxon>
        <taxon>Bacillati</taxon>
        <taxon>Actinomycetota</taxon>
        <taxon>Actinomycetes</taxon>
        <taxon>Micrococcales</taxon>
        <taxon>Bogoriellaceae</taxon>
        <taxon>Georgenia</taxon>
    </lineage>
</organism>
<dbReference type="InterPro" id="IPR017778">
    <property type="entry name" value="ABC_transptr_urea_perm_UrtC"/>
</dbReference>
<protein>
    <submittedName>
        <fullName evidence="8">Urea ABC transporter membrane protein</fullName>
    </submittedName>
</protein>
<accession>A0A3N4ZZF1</accession>
<dbReference type="GO" id="GO:0015658">
    <property type="term" value="F:branched-chain amino acid transmembrane transporter activity"/>
    <property type="evidence" value="ECO:0007669"/>
    <property type="project" value="InterPro"/>
</dbReference>
<dbReference type="Pfam" id="PF02653">
    <property type="entry name" value="BPD_transp_2"/>
    <property type="match status" value="1"/>
</dbReference>